<feature type="compositionally biased region" description="Low complexity" evidence="2">
    <location>
        <begin position="63"/>
        <end position="78"/>
    </location>
</feature>
<feature type="region of interest" description="Disordered" evidence="2">
    <location>
        <begin position="184"/>
        <end position="239"/>
    </location>
</feature>
<gene>
    <name evidence="4" type="ORF">EZV62_025514</name>
</gene>
<dbReference type="PANTHER" id="PTHR47491">
    <property type="entry name" value="CAP-GLY DOMAIN LINKER"/>
    <property type="match status" value="1"/>
</dbReference>
<evidence type="ECO:0000313" key="4">
    <source>
        <dbReference type="EMBL" id="TXG49639.1"/>
    </source>
</evidence>
<evidence type="ECO:0000256" key="2">
    <source>
        <dbReference type="SAM" id="MobiDB-lite"/>
    </source>
</evidence>
<keyword evidence="5" id="KW-1185">Reference proteome</keyword>
<comment type="caution">
    <text evidence="4">The sequence shown here is derived from an EMBL/GenBank/DDBJ whole genome shotgun (WGS) entry which is preliminary data.</text>
</comment>
<proteinExistence type="predicted"/>
<feature type="coiled-coil region" evidence="1">
    <location>
        <begin position="906"/>
        <end position="940"/>
    </location>
</feature>
<feature type="compositionally biased region" description="Basic and acidic residues" evidence="2">
    <location>
        <begin position="184"/>
        <end position="193"/>
    </location>
</feature>
<accession>A0A5C7GYM8</accession>
<feature type="compositionally biased region" description="Low complexity" evidence="2">
    <location>
        <begin position="96"/>
        <end position="111"/>
    </location>
</feature>
<sequence>MKKLFFFRSSSSSGNNSVSPPSTEKQAYWENPHGSEVNNQAGDKSESFRSPRGLLSKSRKQTSDSQSCSTSSGLRRSRSLSSAAFLLDGLGQKNFPCPSDQSKSPSSSSNSALHQQCNHGSRRTRALTPGRQSREKRPEVTAIPNAHGLERPGSSGSSRAHHDSSNSSLCSSNASTKILDRYIDGEQHQERNRSTNSSSQRIYNGHGNGGGKLPPRVQYTAPTSPVDNGKGKPKSHSFREAKGTRLHFSSRDWVENGFGHESPRRLAKNVVERLSQSHVLPKSSSKEFDHDIPITTIEDIYCGSLNRCSDSSSEVIARKSYSLDEPYETVNEYLRDDFSTFEKQNCFLGNDSEGFNSLGIEEDADVELQRKSKEAEDRVMVLFDELEQEIFLYDSGFDVPTLIQTIRRLTEEKISLAREVSGVLQSRIAERASTKEEIRLAKAELESRTRRLEKEKNALQSALEKELDRRSSDWSLKLEKYQMEEQRLRERVRELAEQNVSLQREVSSFNERESESRSMVTYSEQQLKELTTRVEEYNYENQDLRQKLSEVEDKYGAADDDLNRMKSNFEEKEIECKELQKSTARLLRTCSEQEKTIAGLREALSDEIGKKESLVKFDKHLSKLQMEQMRLTGVELSLRREVESYRVEVDSLRHENISLLNRLKGNGKESGALTIKLDKELWTRICCLQNQGLSLLNESTQSCSQLLEFIKGKAGQLQETKQGIEFIRNGLDGQFVVECDMKVQGFKRGIESLTRTLQNMSAVLHEKSTLVTSKSQSLQTDADRRGKLNDLIPEEIIRAELKAETLLTSLLREKLYSKELEVEQLQAELATAVRGNDILRCEVQNALDNLSCANHKSKDLELQMLKKDEHINQLESDFQDSAKELKIMKGILPKVSEERDLMWDEVKQYSEKNMLLNSELNVLKKKIEALDEEILLKEGQITILKDTLGSSKRFDLLASPDSMQEFLLE</sequence>
<keyword evidence="1" id="KW-0175">Coiled coil</keyword>
<dbReference type="InterPro" id="IPR056070">
    <property type="entry name" value="DUF7653"/>
</dbReference>
<protein>
    <recommendedName>
        <fullName evidence="3">DUF7653 domain-containing protein</fullName>
    </recommendedName>
</protein>
<evidence type="ECO:0000313" key="5">
    <source>
        <dbReference type="Proteomes" id="UP000323000"/>
    </source>
</evidence>
<name>A0A5C7GYM8_9ROSI</name>
<dbReference type="OrthoDB" id="1938127at2759"/>
<dbReference type="Gene3D" id="1.10.287.1490">
    <property type="match status" value="1"/>
</dbReference>
<dbReference type="AlphaFoldDB" id="A0A5C7GYM8"/>
<organism evidence="4 5">
    <name type="scientific">Acer yangbiense</name>
    <dbReference type="NCBI Taxonomy" id="1000413"/>
    <lineage>
        <taxon>Eukaryota</taxon>
        <taxon>Viridiplantae</taxon>
        <taxon>Streptophyta</taxon>
        <taxon>Embryophyta</taxon>
        <taxon>Tracheophyta</taxon>
        <taxon>Spermatophyta</taxon>
        <taxon>Magnoliopsida</taxon>
        <taxon>eudicotyledons</taxon>
        <taxon>Gunneridae</taxon>
        <taxon>Pentapetalae</taxon>
        <taxon>rosids</taxon>
        <taxon>malvids</taxon>
        <taxon>Sapindales</taxon>
        <taxon>Sapindaceae</taxon>
        <taxon>Hippocastanoideae</taxon>
        <taxon>Acereae</taxon>
        <taxon>Acer</taxon>
    </lineage>
</organism>
<dbReference type="Pfam" id="PF24670">
    <property type="entry name" value="DUF7653"/>
    <property type="match status" value="1"/>
</dbReference>
<reference evidence="5" key="1">
    <citation type="journal article" date="2019" name="Gigascience">
        <title>De novo genome assembly of the endangered Acer yangbiense, a plant species with extremely small populations endemic to Yunnan Province, China.</title>
        <authorList>
            <person name="Yang J."/>
            <person name="Wariss H.M."/>
            <person name="Tao L."/>
            <person name="Zhang R."/>
            <person name="Yun Q."/>
            <person name="Hollingsworth P."/>
            <person name="Dao Z."/>
            <person name="Luo G."/>
            <person name="Guo H."/>
            <person name="Ma Y."/>
            <person name="Sun W."/>
        </authorList>
    </citation>
    <scope>NUCLEOTIDE SEQUENCE [LARGE SCALE GENOMIC DNA]</scope>
    <source>
        <strain evidence="5">cv. Malutang</strain>
    </source>
</reference>
<feature type="coiled-coil region" evidence="1">
    <location>
        <begin position="435"/>
        <end position="582"/>
    </location>
</feature>
<feature type="domain" description="DUF7653" evidence="3">
    <location>
        <begin position="637"/>
        <end position="768"/>
    </location>
</feature>
<evidence type="ECO:0000259" key="3">
    <source>
        <dbReference type="Pfam" id="PF24670"/>
    </source>
</evidence>
<dbReference type="EMBL" id="VAHF01000012">
    <property type="protein sequence ID" value="TXG49639.1"/>
    <property type="molecule type" value="Genomic_DNA"/>
</dbReference>
<dbReference type="PANTHER" id="PTHR47491:SF5">
    <property type="entry name" value="CAP-GLY DOMAIN LINKER"/>
    <property type="match status" value="1"/>
</dbReference>
<dbReference type="Proteomes" id="UP000323000">
    <property type="component" value="Chromosome 12"/>
</dbReference>
<feature type="region of interest" description="Disordered" evidence="2">
    <location>
        <begin position="1"/>
        <end position="78"/>
    </location>
</feature>
<feature type="region of interest" description="Disordered" evidence="2">
    <location>
        <begin position="91"/>
        <end position="172"/>
    </location>
</feature>
<evidence type="ECO:0000256" key="1">
    <source>
        <dbReference type="SAM" id="Coils"/>
    </source>
</evidence>
<feature type="compositionally biased region" description="Low complexity" evidence="2">
    <location>
        <begin position="9"/>
        <end position="22"/>
    </location>
</feature>